<dbReference type="AlphaFoldDB" id="M1ZHB9"/>
<dbReference type="GO" id="GO:0004553">
    <property type="term" value="F:hydrolase activity, hydrolyzing O-glycosyl compounds"/>
    <property type="evidence" value="ECO:0007669"/>
    <property type="project" value="InterPro"/>
</dbReference>
<dbReference type="EMBL" id="LT669839">
    <property type="protein sequence ID" value="SHD76158.1"/>
    <property type="molecule type" value="Genomic_DNA"/>
</dbReference>
<dbReference type="SUPFAM" id="SSF50685">
    <property type="entry name" value="Barwin-like endoglucanases"/>
    <property type="match status" value="1"/>
</dbReference>
<dbReference type="Proteomes" id="UP000245423">
    <property type="component" value="Chromosome 1"/>
</dbReference>
<dbReference type="PANTHER" id="PTHR39160:SF4">
    <property type="entry name" value="RESUSCITATION-PROMOTING FACTOR RPFB"/>
    <property type="match status" value="1"/>
</dbReference>
<dbReference type="InterPro" id="IPR007137">
    <property type="entry name" value="DUF348"/>
</dbReference>
<gene>
    <name evidence="3" type="ORF">CUESP1_0778</name>
</gene>
<organism evidence="3 4">
    <name type="scientific">[Clostridium] ultunense Esp</name>
    <dbReference type="NCBI Taxonomy" id="1288971"/>
    <lineage>
        <taxon>Bacteria</taxon>
        <taxon>Bacillati</taxon>
        <taxon>Bacillota</taxon>
        <taxon>Tissierellia</taxon>
        <taxon>Tissierellales</taxon>
        <taxon>Tepidimicrobiaceae</taxon>
        <taxon>Schnuerera</taxon>
    </lineage>
</organism>
<name>M1ZHB9_9FIRM</name>
<dbReference type="InterPro" id="IPR010611">
    <property type="entry name" value="3D_dom"/>
</dbReference>
<evidence type="ECO:0000259" key="2">
    <source>
        <dbReference type="PROSITE" id="PS51109"/>
    </source>
</evidence>
<sequence>MEEFPAKKANHFKMLTVLAITASLSLGVYMHTAKDITISIDEEKREVTTYADTVEELLKLEDIVLDKDAYINVPLDTKLENNMNIIIKTSKPYILALGDRKGEVKSVHVKVQDILKDLNVELGEKDYTYPSLDEEAIPGTEIEVIKVEEVVEEFEESIPHEKMVKKTDRLDIGVEKDIQEGKDGLKNIKVKKVFENGKLVSEKIIGEEIVKEPIPKITEKGTRNTIASSRGNIRYRKTITMTATAYDLSYKSTGKRPGDRYYGITASGTKARPGVVAVDPRVIPLGTRLYVESLDSTKDYGFCIAEDTGGAIKGNKIDLFFNTAREVRNFGRRKVKVYILD</sequence>
<dbReference type="OrthoDB" id="9798935at2"/>
<dbReference type="SMART" id="SM01208">
    <property type="entry name" value="G5"/>
    <property type="match status" value="1"/>
</dbReference>
<dbReference type="Gene3D" id="2.20.230.10">
    <property type="entry name" value="Resuscitation-promoting factor rpfb"/>
    <property type="match status" value="1"/>
</dbReference>
<protein>
    <submittedName>
        <fullName evidence="3">3D domain protein</fullName>
    </submittedName>
</protein>
<dbReference type="RefSeq" id="WP_005582923.1">
    <property type="nucleotide sequence ID" value="NZ_LT669839.1"/>
</dbReference>
<dbReference type="InterPro" id="IPR011098">
    <property type="entry name" value="G5_dom"/>
</dbReference>
<dbReference type="GO" id="GO:0019867">
    <property type="term" value="C:outer membrane"/>
    <property type="evidence" value="ECO:0007669"/>
    <property type="project" value="InterPro"/>
</dbReference>
<dbReference type="Pfam" id="PF06725">
    <property type="entry name" value="3D"/>
    <property type="match status" value="1"/>
</dbReference>
<evidence type="ECO:0000313" key="4">
    <source>
        <dbReference type="Proteomes" id="UP000245423"/>
    </source>
</evidence>
<evidence type="ECO:0000256" key="1">
    <source>
        <dbReference type="ARBA" id="ARBA00022729"/>
    </source>
</evidence>
<dbReference type="PANTHER" id="PTHR39160">
    <property type="entry name" value="CELL WALL-BINDING PROTEIN YOCH"/>
    <property type="match status" value="1"/>
</dbReference>
<keyword evidence="1" id="KW-0732">Signal</keyword>
<dbReference type="Pfam" id="PF07501">
    <property type="entry name" value="G5"/>
    <property type="match status" value="1"/>
</dbReference>
<reference evidence="3 4" key="1">
    <citation type="submission" date="2016-11" db="EMBL/GenBank/DDBJ databases">
        <authorList>
            <person name="Manzoor S."/>
        </authorList>
    </citation>
    <scope>NUCLEOTIDE SEQUENCE [LARGE SCALE GENOMIC DNA]</scope>
    <source>
        <strain evidence="3">Clostridium ultunense strain Esp</strain>
    </source>
</reference>
<evidence type="ECO:0000313" key="3">
    <source>
        <dbReference type="EMBL" id="SHD76158.1"/>
    </source>
</evidence>
<dbReference type="InterPro" id="IPR051933">
    <property type="entry name" value="Resuscitation_pf_RpfB"/>
</dbReference>
<dbReference type="PROSITE" id="PS51109">
    <property type="entry name" value="G5"/>
    <property type="match status" value="1"/>
</dbReference>
<dbReference type="Gene3D" id="2.40.40.10">
    <property type="entry name" value="RlpA-like domain"/>
    <property type="match status" value="1"/>
</dbReference>
<feature type="domain" description="G5" evidence="2">
    <location>
        <begin position="144"/>
        <end position="224"/>
    </location>
</feature>
<accession>M1ZHB9</accession>
<dbReference type="CDD" id="cd22786">
    <property type="entry name" value="DPBB_YuiC-like"/>
    <property type="match status" value="1"/>
</dbReference>
<dbReference type="Pfam" id="PF03990">
    <property type="entry name" value="DUF348"/>
    <property type="match status" value="2"/>
</dbReference>
<proteinExistence type="predicted"/>
<dbReference type="GO" id="GO:0009254">
    <property type="term" value="P:peptidoglycan turnover"/>
    <property type="evidence" value="ECO:0007669"/>
    <property type="project" value="InterPro"/>
</dbReference>
<keyword evidence="4" id="KW-1185">Reference proteome</keyword>
<dbReference type="InterPro" id="IPR036908">
    <property type="entry name" value="RlpA-like_sf"/>
</dbReference>
<dbReference type="HOGENOM" id="CLU_036884_0_1_9"/>